<evidence type="ECO:0000313" key="2">
    <source>
        <dbReference type="EMBL" id="GHE79599.1"/>
    </source>
</evidence>
<organism evidence="2 3">
    <name type="scientific">Streptomyces spiralis</name>
    <dbReference type="NCBI Taxonomy" id="66376"/>
    <lineage>
        <taxon>Bacteria</taxon>
        <taxon>Bacillati</taxon>
        <taxon>Actinomycetota</taxon>
        <taxon>Actinomycetes</taxon>
        <taxon>Kitasatosporales</taxon>
        <taxon>Streptomycetaceae</taxon>
        <taxon>Streptomyces</taxon>
    </lineage>
</organism>
<evidence type="ECO:0000256" key="1">
    <source>
        <dbReference type="SAM" id="MobiDB-lite"/>
    </source>
</evidence>
<sequence>MTTIRTVGIRRGAVPVALLAVLAAGCGNERAGDDVGAHGPSRTAAATPGASANVRCPGESPTPSAPATTADTSVPDTPPTDHYAENHGFRVPIELYGRRRCDGLAAVARIEKALEPLRRRGDFSPDGTRRVLIGLGYDAGKVEAYQNGAGVGFLIDASSMCLEGTMYPKVTEADAFAGYPDGTDCRPPSGGH</sequence>
<dbReference type="Proteomes" id="UP000641386">
    <property type="component" value="Unassembled WGS sequence"/>
</dbReference>
<dbReference type="RefSeq" id="WP_189901877.1">
    <property type="nucleotide sequence ID" value="NZ_BNBC01000017.1"/>
</dbReference>
<dbReference type="PROSITE" id="PS51257">
    <property type="entry name" value="PROKAR_LIPOPROTEIN"/>
    <property type="match status" value="1"/>
</dbReference>
<proteinExistence type="predicted"/>
<protein>
    <recommendedName>
        <fullName evidence="4">Lipoprotein</fullName>
    </recommendedName>
</protein>
<feature type="region of interest" description="Disordered" evidence="1">
    <location>
        <begin position="34"/>
        <end position="85"/>
    </location>
</feature>
<gene>
    <name evidence="2" type="ORF">GCM10014715_38580</name>
</gene>
<keyword evidence="3" id="KW-1185">Reference proteome</keyword>
<evidence type="ECO:0008006" key="4">
    <source>
        <dbReference type="Google" id="ProtNLM"/>
    </source>
</evidence>
<name>A0A919DSH7_9ACTN</name>
<dbReference type="AlphaFoldDB" id="A0A919DSH7"/>
<feature type="compositionally biased region" description="Low complexity" evidence="1">
    <location>
        <begin position="61"/>
        <end position="75"/>
    </location>
</feature>
<reference evidence="2" key="1">
    <citation type="journal article" date="2014" name="Int. J. Syst. Evol. Microbiol.">
        <title>Complete genome sequence of Corynebacterium casei LMG S-19264T (=DSM 44701T), isolated from a smear-ripened cheese.</title>
        <authorList>
            <consortium name="US DOE Joint Genome Institute (JGI-PGF)"/>
            <person name="Walter F."/>
            <person name="Albersmeier A."/>
            <person name="Kalinowski J."/>
            <person name="Ruckert C."/>
        </authorList>
    </citation>
    <scope>NUCLEOTIDE SEQUENCE</scope>
    <source>
        <strain evidence="2">JCM 3302</strain>
    </source>
</reference>
<reference evidence="2" key="2">
    <citation type="submission" date="2020-09" db="EMBL/GenBank/DDBJ databases">
        <authorList>
            <person name="Sun Q."/>
            <person name="Ohkuma M."/>
        </authorList>
    </citation>
    <scope>NUCLEOTIDE SEQUENCE</scope>
    <source>
        <strain evidence="2">JCM 3302</strain>
    </source>
</reference>
<dbReference type="EMBL" id="BNBC01000017">
    <property type="protein sequence ID" value="GHE79599.1"/>
    <property type="molecule type" value="Genomic_DNA"/>
</dbReference>
<comment type="caution">
    <text evidence="2">The sequence shown here is derived from an EMBL/GenBank/DDBJ whole genome shotgun (WGS) entry which is preliminary data.</text>
</comment>
<evidence type="ECO:0000313" key="3">
    <source>
        <dbReference type="Proteomes" id="UP000641386"/>
    </source>
</evidence>
<accession>A0A919DSH7</accession>